<dbReference type="InterPro" id="IPR027417">
    <property type="entry name" value="P-loop_NTPase"/>
</dbReference>
<reference evidence="1" key="1">
    <citation type="submission" date="2013-08" db="EMBL/GenBank/DDBJ databases">
        <authorList>
            <person name="Mendez C."/>
            <person name="Richter M."/>
            <person name="Ferrer M."/>
            <person name="Sanchez J."/>
        </authorList>
    </citation>
    <scope>NUCLEOTIDE SEQUENCE</scope>
</reference>
<feature type="non-terminal residue" evidence="1">
    <location>
        <position position="1"/>
    </location>
</feature>
<gene>
    <name evidence="1" type="ORF">B2A_10425</name>
</gene>
<protein>
    <recommendedName>
        <fullName evidence="2">ABC transporter ATP-binding protein</fullName>
    </recommendedName>
</protein>
<evidence type="ECO:0008006" key="2">
    <source>
        <dbReference type="Google" id="ProtNLM"/>
    </source>
</evidence>
<dbReference type="AlphaFoldDB" id="T1AJP7"/>
<comment type="caution">
    <text evidence="1">The sequence shown here is derived from an EMBL/GenBank/DDBJ whole genome shotgun (WGS) entry which is preliminary data.</text>
</comment>
<organism evidence="1">
    <name type="scientific">mine drainage metagenome</name>
    <dbReference type="NCBI Taxonomy" id="410659"/>
    <lineage>
        <taxon>unclassified sequences</taxon>
        <taxon>metagenomes</taxon>
        <taxon>ecological metagenomes</taxon>
    </lineage>
</organism>
<accession>T1AJP7</accession>
<proteinExistence type="predicted"/>
<sequence>IFVSHDREFISGLATRIIELKPDGTVEDFTGTLEEYLATHPLVV</sequence>
<name>T1AJP7_9ZZZZ</name>
<evidence type="ECO:0000313" key="1">
    <source>
        <dbReference type="EMBL" id="EQD42220.1"/>
    </source>
</evidence>
<dbReference type="Gene3D" id="3.40.50.300">
    <property type="entry name" value="P-loop containing nucleotide triphosphate hydrolases"/>
    <property type="match status" value="1"/>
</dbReference>
<dbReference type="EMBL" id="AUZZ01007521">
    <property type="protein sequence ID" value="EQD42220.1"/>
    <property type="molecule type" value="Genomic_DNA"/>
</dbReference>
<reference evidence="1" key="2">
    <citation type="journal article" date="2014" name="ISME J.">
        <title>Microbial stratification in low pH oxic and suboxic macroscopic growths along an acid mine drainage.</title>
        <authorList>
            <person name="Mendez-Garcia C."/>
            <person name="Mesa V."/>
            <person name="Sprenger R.R."/>
            <person name="Richter M."/>
            <person name="Diez M.S."/>
            <person name="Solano J."/>
            <person name="Bargiela R."/>
            <person name="Golyshina O.V."/>
            <person name="Manteca A."/>
            <person name="Ramos J.L."/>
            <person name="Gallego J.R."/>
            <person name="Llorente I."/>
            <person name="Martins Dos Santos V.A."/>
            <person name="Jensen O.N."/>
            <person name="Pelaez A.I."/>
            <person name="Sanchez J."/>
            <person name="Ferrer M."/>
        </authorList>
    </citation>
    <scope>NUCLEOTIDE SEQUENCE</scope>
</reference>